<sequence>MLWLLTASLAVALSNCDDGEWRQVRTVQGDVRGRKDPDGGLYAFYNIPYATVPKGTDRFKAPLPPPVWLQPLDAVDEGIICLQSPTPFMDISSKLMKEDCLIANIYVPDTEDKNLPVIVNVHGGGFEIGCGDIVKPKNLVRSKKVIVVNFNYRIGVHGFLCLGSKDVPGNAGLKDQVALLRWVNKNIANFGGNPDNVTITGGSAGSISVHLLMLSKAAEGLFTKVIPESGANVGSVSVQANPLENAKVYAAMLNFTNVNDFYALEEFYKSTPLKSLLMSTFLDRKDSSMLIAPCVERETGEERIIVDAPVNIIKNGKHKKVPILIGTTNMEALLLVPHLEKWKDIMNENFSDFLPGDLQFENEQEKKAIGQKVKEFYFGDQPVGEKTVLSYIEYFSDVVFGYPTFRSVKLEVEAGHDQIYLYEYSFVDENTPVVPHTNVKGATHCAQTSAILDGVSFNATDESTLSKEYKQMKSILRDMWGNFVVHGKPVLEGSSLPAWPAAGADGSPYMSLGQEVKLGGAYLEKRVQFWDSIYAKYYRSPVAPPEPPRKHVEL</sequence>
<reference evidence="1" key="1">
    <citation type="submission" date="2023-03" db="EMBL/GenBank/DDBJ databases">
        <title>Chromosome-level genomes of two armyworms, Mythimna separata and Mythimna loreyi, provide insights into the biosynthesis and reception of sex pheromones.</title>
        <authorList>
            <person name="Zhao H."/>
        </authorList>
    </citation>
    <scope>NUCLEOTIDE SEQUENCE</scope>
    <source>
        <strain evidence="1">BeijingLab</strain>
    </source>
</reference>
<proteinExistence type="predicted"/>
<evidence type="ECO:0000313" key="2">
    <source>
        <dbReference type="Proteomes" id="UP001231649"/>
    </source>
</evidence>
<dbReference type="EMBL" id="CM056781">
    <property type="protein sequence ID" value="KAJ8734927.1"/>
    <property type="molecule type" value="Genomic_DNA"/>
</dbReference>
<gene>
    <name evidence="1" type="ORF">PYW08_014177</name>
</gene>
<protein>
    <submittedName>
        <fullName evidence="1">Uncharacterized protein</fullName>
    </submittedName>
</protein>
<dbReference type="Proteomes" id="UP001231649">
    <property type="component" value="Chromosome 5"/>
</dbReference>
<organism evidence="1 2">
    <name type="scientific">Mythimna loreyi</name>
    <dbReference type="NCBI Taxonomy" id="667449"/>
    <lineage>
        <taxon>Eukaryota</taxon>
        <taxon>Metazoa</taxon>
        <taxon>Ecdysozoa</taxon>
        <taxon>Arthropoda</taxon>
        <taxon>Hexapoda</taxon>
        <taxon>Insecta</taxon>
        <taxon>Pterygota</taxon>
        <taxon>Neoptera</taxon>
        <taxon>Endopterygota</taxon>
        <taxon>Lepidoptera</taxon>
        <taxon>Glossata</taxon>
        <taxon>Ditrysia</taxon>
        <taxon>Noctuoidea</taxon>
        <taxon>Noctuidae</taxon>
        <taxon>Noctuinae</taxon>
        <taxon>Hadenini</taxon>
        <taxon>Mythimna</taxon>
    </lineage>
</organism>
<accession>A0ACC2RAX2</accession>
<evidence type="ECO:0000313" key="1">
    <source>
        <dbReference type="EMBL" id="KAJ8734927.1"/>
    </source>
</evidence>
<keyword evidence="2" id="KW-1185">Reference proteome</keyword>
<comment type="caution">
    <text evidence="1">The sequence shown here is derived from an EMBL/GenBank/DDBJ whole genome shotgun (WGS) entry which is preliminary data.</text>
</comment>
<name>A0ACC2RAX2_9NEOP</name>